<evidence type="ECO:0000313" key="2">
    <source>
        <dbReference type="EMBL" id="BDS12129.1"/>
    </source>
</evidence>
<gene>
    <name evidence="2" type="ORF">AsAng_0028440</name>
</gene>
<reference evidence="2" key="1">
    <citation type="submission" date="2022-09" db="EMBL/GenBank/DDBJ databases">
        <title>Aureispira anguillicida sp. nov., isolated from Leptocephalus of Japanese eel Anguilla japonica.</title>
        <authorList>
            <person name="Yuasa K."/>
            <person name="Mekata T."/>
            <person name="Ikunari K."/>
        </authorList>
    </citation>
    <scope>NUCLEOTIDE SEQUENCE</scope>
    <source>
        <strain evidence="2">EL160426</strain>
    </source>
</reference>
<feature type="transmembrane region" description="Helical" evidence="1">
    <location>
        <begin position="6"/>
        <end position="34"/>
    </location>
</feature>
<keyword evidence="1" id="KW-1133">Transmembrane helix</keyword>
<dbReference type="KEGG" id="aup:AsAng_0028440"/>
<keyword evidence="1" id="KW-0472">Membrane</keyword>
<sequence length="40" mass="4807">MNLKYFSLSIILMIYGAKWMFYAQFMALFLSLLLRLKLTI</sequence>
<keyword evidence="3" id="KW-1185">Reference proteome</keyword>
<dbReference type="AlphaFoldDB" id="A0A916DRX0"/>
<accession>A0A916DRX0</accession>
<evidence type="ECO:0000256" key="1">
    <source>
        <dbReference type="SAM" id="Phobius"/>
    </source>
</evidence>
<dbReference type="Proteomes" id="UP001060919">
    <property type="component" value="Chromosome"/>
</dbReference>
<organism evidence="2 3">
    <name type="scientific">Aureispira anguillae</name>
    <dbReference type="NCBI Taxonomy" id="2864201"/>
    <lineage>
        <taxon>Bacteria</taxon>
        <taxon>Pseudomonadati</taxon>
        <taxon>Bacteroidota</taxon>
        <taxon>Saprospiria</taxon>
        <taxon>Saprospirales</taxon>
        <taxon>Saprospiraceae</taxon>
        <taxon>Aureispira</taxon>
    </lineage>
</organism>
<evidence type="ECO:0000313" key="3">
    <source>
        <dbReference type="Proteomes" id="UP001060919"/>
    </source>
</evidence>
<name>A0A916DRX0_9BACT</name>
<keyword evidence="1" id="KW-0812">Transmembrane</keyword>
<protein>
    <submittedName>
        <fullName evidence="2">Uncharacterized protein</fullName>
    </submittedName>
</protein>
<proteinExistence type="predicted"/>
<dbReference type="EMBL" id="AP026867">
    <property type="protein sequence ID" value="BDS12129.1"/>
    <property type="molecule type" value="Genomic_DNA"/>
</dbReference>